<name>A0A1L9PUG1_ASPVE</name>
<accession>A0A1L9PUG1</accession>
<dbReference type="GeneID" id="63732905"/>
<dbReference type="EMBL" id="KV878132">
    <property type="protein sequence ID" value="OJJ05168.1"/>
    <property type="molecule type" value="Genomic_DNA"/>
</dbReference>
<gene>
    <name evidence="1" type="ORF">ASPVEDRAFT_834581</name>
</gene>
<keyword evidence="2" id="KW-1185">Reference proteome</keyword>
<dbReference type="RefSeq" id="XP_040670930.1">
    <property type="nucleotide sequence ID" value="XM_040817394.1"/>
</dbReference>
<proteinExistence type="predicted"/>
<reference evidence="2" key="1">
    <citation type="journal article" date="2017" name="Genome Biol.">
        <title>Comparative genomics reveals high biological diversity and specific adaptations in the industrially and medically important fungal genus Aspergillus.</title>
        <authorList>
            <person name="de Vries R.P."/>
            <person name="Riley R."/>
            <person name="Wiebenga A."/>
            <person name="Aguilar-Osorio G."/>
            <person name="Amillis S."/>
            <person name="Uchima C.A."/>
            <person name="Anderluh G."/>
            <person name="Asadollahi M."/>
            <person name="Askin M."/>
            <person name="Barry K."/>
            <person name="Battaglia E."/>
            <person name="Bayram O."/>
            <person name="Benocci T."/>
            <person name="Braus-Stromeyer S.A."/>
            <person name="Caldana C."/>
            <person name="Canovas D."/>
            <person name="Cerqueira G.C."/>
            <person name="Chen F."/>
            <person name="Chen W."/>
            <person name="Choi C."/>
            <person name="Clum A."/>
            <person name="Dos Santos R.A."/>
            <person name="Damasio A.R."/>
            <person name="Diallinas G."/>
            <person name="Emri T."/>
            <person name="Fekete E."/>
            <person name="Flipphi M."/>
            <person name="Freyberg S."/>
            <person name="Gallo A."/>
            <person name="Gournas C."/>
            <person name="Habgood R."/>
            <person name="Hainaut M."/>
            <person name="Harispe M.L."/>
            <person name="Henrissat B."/>
            <person name="Hilden K.S."/>
            <person name="Hope R."/>
            <person name="Hossain A."/>
            <person name="Karabika E."/>
            <person name="Karaffa L."/>
            <person name="Karanyi Z."/>
            <person name="Krasevec N."/>
            <person name="Kuo A."/>
            <person name="Kusch H."/>
            <person name="LaButti K."/>
            <person name="Lagendijk E.L."/>
            <person name="Lapidus A."/>
            <person name="Levasseur A."/>
            <person name="Lindquist E."/>
            <person name="Lipzen A."/>
            <person name="Logrieco A.F."/>
            <person name="MacCabe A."/>
            <person name="Maekelae M.R."/>
            <person name="Malavazi I."/>
            <person name="Melin P."/>
            <person name="Meyer V."/>
            <person name="Mielnichuk N."/>
            <person name="Miskei M."/>
            <person name="Molnar A.P."/>
            <person name="Mule G."/>
            <person name="Ngan C.Y."/>
            <person name="Orejas M."/>
            <person name="Orosz E."/>
            <person name="Ouedraogo J.P."/>
            <person name="Overkamp K.M."/>
            <person name="Park H.-S."/>
            <person name="Perrone G."/>
            <person name="Piumi F."/>
            <person name="Punt P.J."/>
            <person name="Ram A.F."/>
            <person name="Ramon A."/>
            <person name="Rauscher S."/>
            <person name="Record E."/>
            <person name="Riano-Pachon D.M."/>
            <person name="Robert V."/>
            <person name="Roehrig J."/>
            <person name="Ruller R."/>
            <person name="Salamov A."/>
            <person name="Salih N.S."/>
            <person name="Samson R.A."/>
            <person name="Sandor E."/>
            <person name="Sanguinetti M."/>
            <person name="Schuetze T."/>
            <person name="Sepcic K."/>
            <person name="Shelest E."/>
            <person name="Sherlock G."/>
            <person name="Sophianopoulou V."/>
            <person name="Squina F.M."/>
            <person name="Sun H."/>
            <person name="Susca A."/>
            <person name="Todd R.B."/>
            <person name="Tsang A."/>
            <person name="Unkles S.E."/>
            <person name="van de Wiele N."/>
            <person name="van Rossen-Uffink D."/>
            <person name="Oliveira J.V."/>
            <person name="Vesth T.C."/>
            <person name="Visser J."/>
            <person name="Yu J.-H."/>
            <person name="Zhou M."/>
            <person name="Andersen M.R."/>
            <person name="Archer D.B."/>
            <person name="Baker S.E."/>
            <person name="Benoit I."/>
            <person name="Brakhage A.A."/>
            <person name="Braus G.H."/>
            <person name="Fischer R."/>
            <person name="Frisvad J.C."/>
            <person name="Goldman G.H."/>
            <person name="Houbraken J."/>
            <person name="Oakley B."/>
            <person name="Pocsi I."/>
            <person name="Scazzocchio C."/>
            <person name="Seiboth B."/>
            <person name="vanKuyk P.A."/>
            <person name="Wortman J."/>
            <person name="Dyer P.S."/>
            <person name="Grigoriev I.V."/>
        </authorList>
    </citation>
    <scope>NUCLEOTIDE SEQUENCE [LARGE SCALE GENOMIC DNA]</scope>
    <source>
        <strain evidence="2">CBS 583.65</strain>
    </source>
</reference>
<sequence length="446" mass="50958">MWNVFELGSWSCDFESMSVVKPYDLVSLLQDAVQHGCPESVKLLLDYGSLVVDSTVWVCHSNETKGRIVFDPFIARRKHLLELARTMLPEYSQEELRLERDLLPDSNAGEIHTQLTQHNILVPSSLQPYIYTCYHVASVFHGPTLSVDDMEFLYTAGFRDIDVPDSNGYTPIGRVNLVSLSEHSFEEYIERLQWFVGKGVTLHSPPTITGSVPSHHISRNITYLLLQTSLLTPETSIEGPHCLWSKSIGTHNRDLIGLVYGSGHKDNCSCSCSMAGCTPVSMALRVIFGGPWDYDPTCRRKPKENGFFLQQFILGIPSFAAAAHDVLRFITFTDLGLTHTCCRFNWNVNRIEDVPFDGEEAAEIQDEERLLFVDLEGLFEDIIREYDQLRIPLLEYIRTRWCRRVREYLWKNGEKIDSQSLCNYLDPDFARQWDACAIPTQSISWV</sequence>
<evidence type="ECO:0000313" key="2">
    <source>
        <dbReference type="Proteomes" id="UP000184073"/>
    </source>
</evidence>
<evidence type="ECO:0000313" key="1">
    <source>
        <dbReference type="EMBL" id="OJJ05168.1"/>
    </source>
</evidence>
<protein>
    <submittedName>
        <fullName evidence="1">Uncharacterized protein</fullName>
    </submittedName>
</protein>
<dbReference type="OrthoDB" id="4494559at2759"/>
<dbReference type="VEuPathDB" id="FungiDB:ASPVEDRAFT_834581"/>
<dbReference type="Proteomes" id="UP000184073">
    <property type="component" value="Unassembled WGS sequence"/>
</dbReference>
<dbReference type="AlphaFoldDB" id="A0A1L9PUG1"/>
<organism evidence="1 2">
    <name type="scientific">Aspergillus versicolor CBS 583.65</name>
    <dbReference type="NCBI Taxonomy" id="1036611"/>
    <lineage>
        <taxon>Eukaryota</taxon>
        <taxon>Fungi</taxon>
        <taxon>Dikarya</taxon>
        <taxon>Ascomycota</taxon>
        <taxon>Pezizomycotina</taxon>
        <taxon>Eurotiomycetes</taxon>
        <taxon>Eurotiomycetidae</taxon>
        <taxon>Eurotiales</taxon>
        <taxon>Aspergillaceae</taxon>
        <taxon>Aspergillus</taxon>
        <taxon>Aspergillus subgen. Nidulantes</taxon>
    </lineage>
</organism>